<evidence type="ECO:0000313" key="2">
    <source>
        <dbReference type="Proteomes" id="UP001515480"/>
    </source>
</evidence>
<dbReference type="AlphaFoldDB" id="A0AB34JYJ7"/>
<reference evidence="1 2" key="1">
    <citation type="journal article" date="2024" name="Science">
        <title>Giant polyketide synthase enzymes in the biosynthesis of giant marine polyether toxins.</title>
        <authorList>
            <person name="Fallon T.R."/>
            <person name="Shende V.V."/>
            <person name="Wierzbicki I.H."/>
            <person name="Pendleton A.L."/>
            <person name="Watervoot N.F."/>
            <person name="Auber R.P."/>
            <person name="Gonzalez D.J."/>
            <person name="Wisecaver J.H."/>
            <person name="Moore B.S."/>
        </authorList>
    </citation>
    <scope>NUCLEOTIDE SEQUENCE [LARGE SCALE GENOMIC DNA]</scope>
    <source>
        <strain evidence="1 2">12B1</strain>
    </source>
</reference>
<proteinExistence type="predicted"/>
<dbReference type="EMBL" id="JBGBPQ010000003">
    <property type="protein sequence ID" value="KAL1527268.1"/>
    <property type="molecule type" value="Genomic_DNA"/>
</dbReference>
<organism evidence="1 2">
    <name type="scientific">Prymnesium parvum</name>
    <name type="common">Toxic golden alga</name>
    <dbReference type="NCBI Taxonomy" id="97485"/>
    <lineage>
        <taxon>Eukaryota</taxon>
        <taxon>Haptista</taxon>
        <taxon>Haptophyta</taxon>
        <taxon>Prymnesiophyceae</taxon>
        <taxon>Prymnesiales</taxon>
        <taxon>Prymnesiaceae</taxon>
        <taxon>Prymnesium</taxon>
    </lineage>
</organism>
<name>A0AB34JYJ7_PRYPA</name>
<dbReference type="Proteomes" id="UP001515480">
    <property type="component" value="Unassembled WGS sequence"/>
</dbReference>
<comment type="caution">
    <text evidence="1">The sequence shown here is derived from an EMBL/GenBank/DDBJ whole genome shotgun (WGS) entry which is preliminary data.</text>
</comment>
<accession>A0AB34JYJ7</accession>
<evidence type="ECO:0000313" key="1">
    <source>
        <dbReference type="EMBL" id="KAL1527268.1"/>
    </source>
</evidence>
<protein>
    <submittedName>
        <fullName evidence="1">Uncharacterized protein</fullName>
    </submittedName>
</protein>
<keyword evidence="2" id="KW-1185">Reference proteome</keyword>
<gene>
    <name evidence="1" type="ORF">AB1Y20_015943</name>
</gene>
<sequence>MRRAVCEGWDLILEDNCRGAVRSGEAARRIRACAEASGDADLRYYSYSGRAEEVSAWYTHLRTEAAVLRQPSAAALPWPLMQLSATRLSERQQHKHAQKHSVLFGALCYSIGARAEASLRTALLQDMPGGIVWSPRRSKAQ</sequence>